<dbReference type="EMBL" id="JAMKPW020000011">
    <property type="protein sequence ID" value="KAK8213314.1"/>
    <property type="molecule type" value="Genomic_DNA"/>
</dbReference>
<keyword evidence="2" id="KW-1185">Reference proteome</keyword>
<name>A0ACC3SIB9_9PEZI</name>
<reference evidence="1" key="1">
    <citation type="submission" date="2024-02" db="EMBL/GenBank/DDBJ databases">
        <title>Metagenome Assembled Genome of Zalaria obscura JY119.</title>
        <authorList>
            <person name="Vighnesh L."/>
            <person name="Jagadeeshwari U."/>
            <person name="Venkata Ramana C."/>
            <person name="Sasikala C."/>
        </authorList>
    </citation>
    <scope>NUCLEOTIDE SEQUENCE</scope>
    <source>
        <strain evidence="1">JY119</strain>
    </source>
</reference>
<comment type="caution">
    <text evidence="1">The sequence shown here is derived from an EMBL/GenBank/DDBJ whole genome shotgun (WGS) entry which is preliminary data.</text>
</comment>
<dbReference type="Proteomes" id="UP001320706">
    <property type="component" value="Unassembled WGS sequence"/>
</dbReference>
<protein>
    <submittedName>
        <fullName evidence="1">Uncharacterized protein</fullName>
    </submittedName>
</protein>
<gene>
    <name evidence="1" type="ORF">M8818_002613</name>
</gene>
<sequence>MRQQLGYKCVLWVVELEEYGAVYVNTGVGYRSIQRERLGGLKRQALSLRRPTAEQCSGQQSKWLGWTGCCHNVPDPLIVAGACPTAKSGDLEWRSAPDFLRETSSWA</sequence>
<proteinExistence type="predicted"/>
<accession>A0ACC3SIB9</accession>
<evidence type="ECO:0000313" key="2">
    <source>
        <dbReference type="Proteomes" id="UP001320706"/>
    </source>
</evidence>
<evidence type="ECO:0000313" key="1">
    <source>
        <dbReference type="EMBL" id="KAK8213314.1"/>
    </source>
</evidence>
<organism evidence="1 2">
    <name type="scientific">Zalaria obscura</name>
    <dbReference type="NCBI Taxonomy" id="2024903"/>
    <lineage>
        <taxon>Eukaryota</taxon>
        <taxon>Fungi</taxon>
        <taxon>Dikarya</taxon>
        <taxon>Ascomycota</taxon>
        <taxon>Pezizomycotina</taxon>
        <taxon>Dothideomycetes</taxon>
        <taxon>Dothideomycetidae</taxon>
        <taxon>Dothideales</taxon>
        <taxon>Zalariaceae</taxon>
        <taxon>Zalaria</taxon>
    </lineage>
</organism>